<evidence type="ECO:0000313" key="2">
    <source>
        <dbReference type="Proteomes" id="UP001304050"/>
    </source>
</evidence>
<evidence type="ECO:0000313" key="1">
    <source>
        <dbReference type="EMBL" id="MEA3519751.1"/>
    </source>
</evidence>
<reference evidence="1" key="1">
    <citation type="submission" date="2023-12" db="EMBL/GenBank/DDBJ databases">
        <title>Diversity of Rhizobium in root nodule of phaseolus vulgaris.</title>
        <authorList>
            <person name="Wang H."/>
        </authorList>
    </citation>
    <scope>NUCLEOTIDE SEQUENCE</scope>
    <source>
        <strain evidence="1">MJ31</strain>
    </source>
</reference>
<dbReference type="EMBL" id="JAYESG010000012">
    <property type="protein sequence ID" value="MEA3519751.1"/>
    <property type="molecule type" value="Genomic_DNA"/>
</dbReference>
<protein>
    <submittedName>
        <fullName evidence="1">Uncharacterized protein</fullName>
    </submittedName>
</protein>
<accession>A0ACC6N483</accession>
<sequence length="92" mass="10225">MNILDSNHGLDGHDQLAALMQTGIQPPIGETLVFALVELERGRVVFEERHLTRSSILSAQYMVVTLQRYSTAPAAVPLIRVSRQAKAIRRSN</sequence>
<comment type="caution">
    <text evidence="1">The sequence shown here is derived from an EMBL/GenBank/DDBJ whole genome shotgun (WGS) entry which is preliminary data.</text>
</comment>
<proteinExistence type="predicted"/>
<dbReference type="Proteomes" id="UP001304050">
    <property type="component" value="Unassembled WGS sequence"/>
</dbReference>
<gene>
    <name evidence="1" type="ORF">U8465_21970</name>
</gene>
<name>A0ACC6N483_9HYPH</name>
<keyword evidence="2" id="KW-1185">Reference proteome</keyword>
<organism evidence="1 2">
    <name type="scientific">Rhizobium mulingense</name>
    <dbReference type="NCBI Taxonomy" id="3031128"/>
    <lineage>
        <taxon>Bacteria</taxon>
        <taxon>Pseudomonadati</taxon>
        <taxon>Pseudomonadota</taxon>
        <taxon>Alphaproteobacteria</taxon>
        <taxon>Hyphomicrobiales</taxon>
        <taxon>Rhizobiaceae</taxon>
        <taxon>Rhizobium/Agrobacterium group</taxon>
        <taxon>Rhizobium</taxon>
    </lineage>
</organism>